<evidence type="ECO:0000256" key="1">
    <source>
        <dbReference type="SAM" id="MobiDB-lite"/>
    </source>
</evidence>
<accession>A0A8E2AMU4</accession>
<feature type="compositionally biased region" description="Polar residues" evidence="1">
    <location>
        <begin position="146"/>
        <end position="172"/>
    </location>
</feature>
<feature type="compositionally biased region" description="Low complexity" evidence="1">
    <location>
        <begin position="182"/>
        <end position="202"/>
    </location>
</feature>
<evidence type="ECO:0000313" key="3">
    <source>
        <dbReference type="Proteomes" id="UP000250043"/>
    </source>
</evidence>
<feature type="compositionally biased region" description="Polar residues" evidence="1">
    <location>
        <begin position="110"/>
        <end position="129"/>
    </location>
</feature>
<dbReference type="AlphaFoldDB" id="A0A8E2AMU4"/>
<sequence length="487" mass="53586">MSARTPFIPQKSSASRSQTPAQTDQNSSVSQPLQDSFRPNGLLPVSPEPETDGRNQSNTRSHLQDPSQPDSLNSLQNGINKPLNLSGFAKKNKSQHQLVSVSGKSRKSAENASPDSRTQKPFSPHQQALRTMAPRPSSPFFPNSNGSVSMSAFRTPTAPASSRLHSSISAQEFDNHGTHIPTSNANNASQTSALAQAAASVNRYQSLPSHRTAHAEARTRSISHPSLENIQEATEEDDGDRSFTNHANMQDMADIQRQTSEGLYDDFGDGNSDHGQQTLRRTNKRFHGTEEEEEELNYGNVPKRYKVDEASNDLQRPQSRMSTPAAHFPPPSHMDRGRFQPPAAESGAYDQLQTPAHISAGKQPSQDDHALHRLLGQDLEAYVDLNVENYEQSKKKWSECPVDEWKAGADVLAGKFTKLLDFVKEHMTTKLTLYASLHSTVATHRGILSERDKMLKEAREGLVREGGNVVGGGRVPAGEKEKEKEES</sequence>
<feature type="compositionally biased region" description="Polar residues" evidence="1">
    <location>
        <begin position="10"/>
        <end position="34"/>
    </location>
</feature>
<reference evidence="2 3" key="1">
    <citation type="submission" date="2016-07" db="EMBL/GenBank/DDBJ databases">
        <title>Draft genome of the white-rot fungus Obba rivulosa 3A-2.</title>
        <authorList>
            <consortium name="DOE Joint Genome Institute"/>
            <person name="Miettinen O."/>
            <person name="Riley R."/>
            <person name="Acob R."/>
            <person name="Barry K."/>
            <person name="Cullen D."/>
            <person name="De Vries R."/>
            <person name="Hainaut M."/>
            <person name="Hatakka A."/>
            <person name="Henrissat B."/>
            <person name="Hilden K."/>
            <person name="Kuo R."/>
            <person name="Labutti K."/>
            <person name="Lipzen A."/>
            <person name="Makela M.R."/>
            <person name="Sandor L."/>
            <person name="Spatafora J.W."/>
            <person name="Grigoriev I.V."/>
            <person name="Hibbett D.S."/>
        </authorList>
    </citation>
    <scope>NUCLEOTIDE SEQUENCE [LARGE SCALE GENOMIC DNA]</scope>
    <source>
        <strain evidence="2 3">3A-2</strain>
    </source>
</reference>
<feature type="compositionally biased region" description="Polar residues" evidence="1">
    <location>
        <begin position="312"/>
        <end position="322"/>
    </location>
</feature>
<feature type="compositionally biased region" description="Polar residues" evidence="1">
    <location>
        <begin position="220"/>
        <end position="232"/>
    </location>
</feature>
<evidence type="ECO:0000313" key="2">
    <source>
        <dbReference type="EMBL" id="OCH87588.1"/>
    </source>
</evidence>
<organism evidence="2 3">
    <name type="scientific">Obba rivulosa</name>
    <dbReference type="NCBI Taxonomy" id="1052685"/>
    <lineage>
        <taxon>Eukaryota</taxon>
        <taxon>Fungi</taxon>
        <taxon>Dikarya</taxon>
        <taxon>Basidiomycota</taxon>
        <taxon>Agaricomycotina</taxon>
        <taxon>Agaricomycetes</taxon>
        <taxon>Polyporales</taxon>
        <taxon>Gelatoporiaceae</taxon>
        <taxon>Obba</taxon>
    </lineage>
</organism>
<name>A0A8E2AMU4_9APHY</name>
<dbReference type="OrthoDB" id="3261714at2759"/>
<protein>
    <recommendedName>
        <fullName evidence="4">Extracellular mutant protein 11 C-terminal domain-containing protein</fullName>
    </recommendedName>
</protein>
<feature type="region of interest" description="Disordered" evidence="1">
    <location>
        <begin position="1"/>
        <end position="245"/>
    </location>
</feature>
<keyword evidence="3" id="KW-1185">Reference proteome</keyword>
<feature type="compositionally biased region" description="Basic and acidic residues" evidence="1">
    <location>
        <begin position="477"/>
        <end position="487"/>
    </location>
</feature>
<proteinExistence type="predicted"/>
<feature type="compositionally biased region" description="Polar residues" evidence="1">
    <location>
        <begin position="54"/>
        <end position="79"/>
    </location>
</feature>
<feature type="region of interest" description="Disordered" evidence="1">
    <location>
        <begin position="465"/>
        <end position="487"/>
    </location>
</feature>
<dbReference type="EMBL" id="KV722480">
    <property type="protein sequence ID" value="OCH87588.1"/>
    <property type="molecule type" value="Genomic_DNA"/>
</dbReference>
<evidence type="ECO:0008006" key="4">
    <source>
        <dbReference type="Google" id="ProtNLM"/>
    </source>
</evidence>
<feature type="region of interest" description="Disordered" evidence="1">
    <location>
        <begin position="262"/>
        <end position="332"/>
    </location>
</feature>
<gene>
    <name evidence="2" type="ORF">OBBRIDRAFT_827616</name>
</gene>
<dbReference type="Proteomes" id="UP000250043">
    <property type="component" value="Unassembled WGS sequence"/>
</dbReference>